<keyword evidence="19" id="KW-0411">Iron-sulfur</keyword>
<name>A0A6J4PHD0_9ACTN</name>
<feature type="transmembrane region" description="Helical" evidence="24">
    <location>
        <begin position="50"/>
        <end position="76"/>
    </location>
</feature>
<evidence type="ECO:0000256" key="24">
    <source>
        <dbReference type="SAM" id="Phobius"/>
    </source>
</evidence>
<dbReference type="SUPFAM" id="SSF55785">
    <property type="entry name" value="PYP-like sensor domain (PAS domain)"/>
    <property type="match status" value="2"/>
</dbReference>
<evidence type="ECO:0000256" key="4">
    <source>
        <dbReference type="ARBA" id="ARBA00004496"/>
    </source>
</evidence>
<evidence type="ECO:0000259" key="25">
    <source>
        <dbReference type="PROSITE" id="PS50109"/>
    </source>
</evidence>
<dbReference type="NCBIfam" id="TIGR00229">
    <property type="entry name" value="sensory_box"/>
    <property type="match status" value="2"/>
</dbReference>
<keyword evidence="17" id="KW-0408">Iron</keyword>
<evidence type="ECO:0000256" key="16">
    <source>
        <dbReference type="ARBA" id="ARBA00022989"/>
    </source>
</evidence>
<keyword evidence="23" id="KW-0175">Coiled coil</keyword>
<evidence type="ECO:0000256" key="23">
    <source>
        <dbReference type="SAM" id="Coils"/>
    </source>
</evidence>
<dbReference type="InterPro" id="IPR000014">
    <property type="entry name" value="PAS"/>
</dbReference>
<sequence length="780" mass="85322">MRDLAKGTAGFVGHSSAAARYGVAVVSVLVFVAIKLLLAETPIPQSPFLLLSAAVMVAAWFGGLGPGLLATALATAAGDYFFWSPFGSFTGPGLNALPLALFALQGVLISSLAQALRSATTRAESSVLEAKSHRAALQESERRFRTLVQNSSDIITVVDAEGTISYVSPAVERVTGYRPEELVGKSLFDHVRPDDLEQGRRTFAEIWSQPVVHPPFELRVLHKDGSWRHSEFLLNNLLDDPSVRGVVINQRDITERKQAEEALSQSEERYRAVVEQSSEGLYLVDSITRRILETNPALQNMLGYTAAELCGMGLHEIVAHDRETVAANVERTLREGTRFIRERGYRRKDGSVVEVEIAASAIDYGGKRVICAAIRDITERKKTEEALRRSFDSLLALYEAGQILGSSLERDEIGMRLLEFTERVSDLEAAMLSLGDEQEGRMSEWRSVGPEKVLAAVRERPEVRSAVDEVSKGGRARTIELRRPPNPKSQTALTGVFVPLRARGRVIGVLGAYGPPTLAHKETRDALSSLAVQGAGALENARLYEELAERERELHDLVGRLMAAQEEERRRMAYEVHDGFTQTAAAAYRRLALFAEHHPPDSAQDREELEETVALVRRTVGEARRVIAHLRPTPLDDFGLANAVRMQTEELRAEGYETTYEETLGGARLSATLETTLFRVAQEALTNVRKHAQTDWVRVALGLRDGTVRLEVSDRGRGFAPAEAGRGAGPGERVGLSSMRERIALLGGALEIRSEPGAGTTVVAAVPLRATGEEVDGGGY</sequence>
<evidence type="ECO:0000259" key="26">
    <source>
        <dbReference type="PROSITE" id="PS50112"/>
    </source>
</evidence>
<dbReference type="InterPro" id="IPR036890">
    <property type="entry name" value="HATPase_C_sf"/>
</dbReference>
<evidence type="ECO:0000256" key="8">
    <source>
        <dbReference type="ARBA" id="ARBA00022490"/>
    </source>
</evidence>
<keyword evidence="13" id="KW-0547">Nucleotide-binding</keyword>
<dbReference type="EMBL" id="CADCUW010000263">
    <property type="protein sequence ID" value="CAA9413572.1"/>
    <property type="molecule type" value="Genomic_DNA"/>
</dbReference>
<dbReference type="Pfam" id="PF00989">
    <property type="entry name" value="PAS"/>
    <property type="match status" value="2"/>
</dbReference>
<protein>
    <recommendedName>
        <fullName evidence="6">Oxygen sensor histidine kinase NreB</fullName>
        <ecNumber evidence="5">2.7.13.3</ecNumber>
    </recommendedName>
    <alternativeName>
        <fullName evidence="22">Nitrogen regulation protein B</fullName>
    </alternativeName>
</protein>
<comment type="cofactor">
    <cofactor evidence="2">
        <name>[4Fe-4S] cluster</name>
        <dbReference type="ChEBI" id="CHEBI:49883"/>
    </cofactor>
</comment>
<dbReference type="Pfam" id="PF13493">
    <property type="entry name" value="DUF4118"/>
    <property type="match status" value="1"/>
</dbReference>
<evidence type="ECO:0000256" key="15">
    <source>
        <dbReference type="ARBA" id="ARBA00022840"/>
    </source>
</evidence>
<comment type="subcellular location">
    <subcellularLocation>
        <location evidence="4">Cytoplasm</location>
    </subcellularLocation>
    <subcellularLocation>
        <location evidence="3">Membrane</location>
        <topology evidence="3">Multi-pass membrane protein</topology>
    </subcellularLocation>
</comment>
<evidence type="ECO:0000256" key="12">
    <source>
        <dbReference type="ARBA" id="ARBA00022723"/>
    </source>
</evidence>
<dbReference type="InterPro" id="IPR005467">
    <property type="entry name" value="His_kinase_dom"/>
</dbReference>
<keyword evidence="16 24" id="KW-1133">Transmembrane helix</keyword>
<dbReference type="GO" id="GO:0005524">
    <property type="term" value="F:ATP binding"/>
    <property type="evidence" value="ECO:0007669"/>
    <property type="project" value="UniProtKB-KW"/>
</dbReference>
<keyword evidence="14" id="KW-0418">Kinase</keyword>
<evidence type="ECO:0000256" key="6">
    <source>
        <dbReference type="ARBA" id="ARBA00017322"/>
    </source>
</evidence>
<reference evidence="28" key="1">
    <citation type="submission" date="2020-02" db="EMBL/GenBank/DDBJ databases">
        <authorList>
            <person name="Meier V. D."/>
        </authorList>
    </citation>
    <scope>NUCLEOTIDE SEQUENCE</scope>
    <source>
        <strain evidence="28">AVDCRST_MAG01</strain>
    </source>
</reference>
<dbReference type="InterPro" id="IPR035965">
    <property type="entry name" value="PAS-like_dom_sf"/>
</dbReference>
<comment type="function">
    <text evidence="21">Member of the two-component regulatory system NreB/NreC involved in the control of dissimilatory nitrate/nitrite reduction in response to oxygen. NreB functions as a direct oxygen sensor histidine kinase which is autophosphorylated, in the absence of oxygen, probably at the conserved histidine residue, and transfers its phosphate group probably to a conserved aspartate residue of NreC. NreB/NreC activates the expression of the nitrate (narGHJI) and nitrite (nir) reductase operons, as well as the putative nitrate transporter gene narT.</text>
</comment>
<evidence type="ECO:0000256" key="9">
    <source>
        <dbReference type="ARBA" id="ARBA00022553"/>
    </source>
</evidence>
<dbReference type="InterPro" id="IPR025201">
    <property type="entry name" value="KdpD_TM"/>
</dbReference>
<dbReference type="InterPro" id="IPR038318">
    <property type="entry name" value="KdpD_sf"/>
</dbReference>
<keyword evidence="8" id="KW-0963">Cytoplasm</keyword>
<dbReference type="GO" id="GO:0051539">
    <property type="term" value="F:4 iron, 4 sulfur cluster binding"/>
    <property type="evidence" value="ECO:0007669"/>
    <property type="project" value="UniProtKB-KW"/>
</dbReference>
<evidence type="ECO:0000256" key="7">
    <source>
        <dbReference type="ARBA" id="ARBA00022485"/>
    </source>
</evidence>
<keyword evidence="9" id="KW-0597">Phosphoprotein</keyword>
<dbReference type="GO" id="GO:0006355">
    <property type="term" value="P:regulation of DNA-templated transcription"/>
    <property type="evidence" value="ECO:0007669"/>
    <property type="project" value="InterPro"/>
</dbReference>
<evidence type="ECO:0000256" key="3">
    <source>
        <dbReference type="ARBA" id="ARBA00004141"/>
    </source>
</evidence>
<feature type="coiled-coil region" evidence="23">
    <location>
        <begin position="249"/>
        <end position="276"/>
    </location>
</feature>
<dbReference type="InterPro" id="IPR029016">
    <property type="entry name" value="GAF-like_dom_sf"/>
</dbReference>
<dbReference type="GO" id="GO:0000155">
    <property type="term" value="F:phosphorelay sensor kinase activity"/>
    <property type="evidence" value="ECO:0007669"/>
    <property type="project" value="InterPro"/>
</dbReference>
<dbReference type="GO" id="GO:0016020">
    <property type="term" value="C:membrane"/>
    <property type="evidence" value="ECO:0007669"/>
    <property type="project" value="UniProtKB-SubCell"/>
</dbReference>
<evidence type="ECO:0000256" key="11">
    <source>
        <dbReference type="ARBA" id="ARBA00022692"/>
    </source>
</evidence>
<dbReference type="InterPro" id="IPR001610">
    <property type="entry name" value="PAC"/>
</dbReference>
<gene>
    <name evidence="28" type="ORF">AVDCRST_MAG01-01-1771</name>
</gene>
<feature type="domain" description="PAC" evidence="27">
    <location>
        <begin position="339"/>
        <end position="389"/>
    </location>
</feature>
<dbReference type="Pfam" id="PF02518">
    <property type="entry name" value="HATPase_c"/>
    <property type="match status" value="1"/>
</dbReference>
<dbReference type="InterPro" id="IPR004358">
    <property type="entry name" value="Sig_transdc_His_kin-like_C"/>
</dbReference>
<dbReference type="SMART" id="SM00091">
    <property type="entry name" value="PAS"/>
    <property type="match status" value="2"/>
</dbReference>
<evidence type="ECO:0000256" key="21">
    <source>
        <dbReference type="ARBA" id="ARBA00024827"/>
    </source>
</evidence>
<dbReference type="Gene3D" id="1.20.120.620">
    <property type="entry name" value="Backbone structure of the membrane domain of e. Coli histidine kinase receptor kdpd"/>
    <property type="match status" value="1"/>
</dbReference>
<feature type="domain" description="PAS" evidence="26">
    <location>
        <begin position="266"/>
        <end position="336"/>
    </location>
</feature>
<keyword evidence="18" id="KW-0902">Two-component regulatory system</keyword>
<evidence type="ECO:0000256" key="17">
    <source>
        <dbReference type="ARBA" id="ARBA00023004"/>
    </source>
</evidence>
<dbReference type="PROSITE" id="PS50112">
    <property type="entry name" value="PAS"/>
    <property type="match status" value="2"/>
</dbReference>
<dbReference type="SUPFAM" id="SSF55874">
    <property type="entry name" value="ATPase domain of HSP90 chaperone/DNA topoisomerase II/histidine kinase"/>
    <property type="match status" value="1"/>
</dbReference>
<proteinExistence type="predicted"/>
<dbReference type="GO" id="GO:0005737">
    <property type="term" value="C:cytoplasm"/>
    <property type="evidence" value="ECO:0007669"/>
    <property type="project" value="UniProtKB-SubCell"/>
</dbReference>
<feature type="domain" description="PAC" evidence="27">
    <location>
        <begin position="214"/>
        <end position="265"/>
    </location>
</feature>
<dbReference type="SMART" id="SM00086">
    <property type="entry name" value="PAC"/>
    <property type="match status" value="2"/>
</dbReference>
<keyword evidence="10" id="KW-0808">Transferase</keyword>
<feature type="domain" description="Histidine kinase" evidence="25">
    <location>
        <begin position="571"/>
        <end position="770"/>
    </location>
</feature>
<dbReference type="AlphaFoldDB" id="A0A6J4PHD0"/>
<dbReference type="PROSITE" id="PS50113">
    <property type="entry name" value="PAC"/>
    <property type="match status" value="2"/>
</dbReference>
<evidence type="ECO:0000256" key="1">
    <source>
        <dbReference type="ARBA" id="ARBA00000085"/>
    </source>
</evidence>
<dbReference type="PROSITE" id="PS50109">
    <property type="entry name" value="HIS_KIN"/>
    <property type="match status" value="1"/>
</dbReference>
<dbReference type="EC" id="2.7.13.3" evidence="5"/>
<keyword evidence="7" id="KW-0004">4Fe-4S</keyword>
<dbReference type="InterPro" id="IPR011712">
    <property type="entry name" value="Sig_transdc_His_kin_sub3_dim/P"/>
</dbReference>
<feature type="coiled-coil region" evidence="23">
    <location>
        <begin position="540"/>
        <end position="567"/>
    </location>
</feature>
<dbReference type="Gene3D" id="3.30.450.40">
    <property type="match status" value="1"/>
</dbReference>
<comment type="catalytic activity">
    <reaction evidence="1">
        <text>ATP + protein L-histidine = ADP + protein N-phospho-L-histidine.</text>
        <dbReference type="EC" id="2.7.13.3"/>
    </reaction>
</comment>
<evidence type="ECO:0000256" key="2">
    <source>
        <dbReference type="ARBA" id="ARBA00001966"/>
    </source>
</evidence>
<dbReference type="GO" id="GO:0046872">
    <property type="term" value="F:metal ion binding"/>
    <property type="evidence" value="ECO:0007669"/>
    <property type="project" value="UniProtKB-KW"/>
</dbReference>
<accession>A0A6J4PHD0</accession>
<keyword evidence="11 24" id="KW-0812">Transmembrane</keyword>
<dbReference type="PRINTS" id="PR00344">
    <property type="entry name" value="BCTRLSENSOR"/>
</dbReference>
<dbReference type="PANTHER" id="PTHR24421">
    <property type="entry name" value="NITRATE/NITRITE SENSOR PROTEIN NARX-RELATED"/>
    <property type="match status" value="1"/>
</dbReference>
<evidence type="ECO:0000256" key="22">
    <source>
        <dbReference type="ARBA" id="ARBA00030800"/>
    </source>
</evidence>
<dbReference type="Gene3D" id="3.30.565.10">
    <property type="entry name" value="Histidine kinase-like ATPase, C-terminal domain"/>
    <property type="match status" value="1"/>
</dbReference>
<evidence type="ECO:0000256" key="19">
    <source>
        <dbReference type="ARBA" id="ARBA00023014"/>
    </source>
</evidence>
<dbReference type="SUPFAM" id="SSF55781">
    <property type="entry name" value="GAF domain-like"/>
    <property type="match status" value="1"/>
</dbReference>
<evidence type="ECO:0000256" key="14">
    <source>
        <dbReference type="ARBA" id="ARBA00022777"/>
    </source>
</evidence>
<evidence type="ECO:0000313" key="28">
    <source>
        <dbReference type="EMBL" id="CAA9413572.1"/>
    </source>
</evidence>
<dbReference type="SMART" id="SM00387">
    <property type="entry name" value="HATPase_c"/>
    <property type="match status" value="1"/>
</dbReference>
<evidence type="ECO:0000256" key="13">
    <source>
        <dbReference type="ARBA" id="ARBA00022741"/>
    </source>
</evidence>
<evidence type="ECO:0000259" key="27">
    <source>
        <dbReference type="PROSITE" id="PS50113"/>
    </source>
</evidence>
<dbReference type="InterPro" id="IPR003594">
    <property type="entry name" value="HATPase_dom"/>
</dbReference>
<evidence type="ECO:0000256" key="20">
    <source>
        <dbReference type="ARBA" id="ARBA00023136"/>
    </source>
</evidence>
<evidence type="ECO:0000256" key="5">
    <source>
        <dbReference type="ARBA" id="ARBA00012438"/>
    </source>
</evidence>
<dbReference type="InterPro" id="IPR000700">
    <property type="entry name" value="PAS-assoc_C"/>
</dbReference>
<dbReference type="Pfam" id="PF07730">
    <property type="entry name" value="HisKA_3"/>
    <property type="match status" value="1"/>
</dbReference>
<dbReference type="Gene3D" id="3.30.450.20">
    <property type="entry name" value="PAS domain"/>
    <property type="match status" value="2"/>
</dbReference>
<evidence type="ECO:0000256" key="10">
    <source>
        <dbReference type="ARBA" id="ARBA00022679"/>
    </source>
</evidence>
<organism evidence="28">
    <name type="scientific">uncultured Rubrobacteraceae bacterium</name>
    <dbReference type="NCBI Taxonomy" id="349277"/>
    <lineage>
        <taxon>Bacteria</taxon>
        <taxon>Bacillati</taxon>
        <taxon>Actinomycetota</taxon>
        <taxon>Rubrobacteria</taxon>
        <taxon>Rubrobacterales</taxon>
        <taxon>Rubrobacteraceae</taxon>
        <taxon>environmental samples</taxon>
    </lineage>
</organism>
<keyword evidence="20 24" id="KW-0472">Membrane</keyword>
<keyword evidence="15" id="KW-0067">ATP-binding</keyword>
<dbReference type="InterPro" id="IPR013767">
    <property type="entry name" value="PAS_fold"/>
</dbReference>
<feature type="domain" description="PAS" evidence="26">
    <location>
        <begin position="140"/>
        <end position="210"/>
    </location>
</feature>
<evidence type="ECO:0000256" key="18">
    <source>
        <dbReference type="ARBA" id="ARBA00023012"/>
    </source>
</evidence>
<dbReference type="Gene3D" id="1.20.5.1930">
    <property type="match status" value="1"/>
</dbReference>
<keyword evidence="12" id="KW-0479">Metal-binding</keyword>
<dbReference type="CDD" id="cd16917">
    <property type="entry name" value="HATPase_UhpB-NarQ-NarX-like"/>
    <property type="match status" value="1"/>
</dbReference>
<dbReference type="GO" id="GO:0046983">
    <property type="term" value="F:protein dimerization activity"/>
    <property type="evidence" value="ECO:0007669"/>
    <property type="project" value="InterPro"/>
</dbReference>
<dbReference type="CDD" id="cd00130">
    <property type="entry name" value="PAS"/>
    <property type="match status" value="2"/>
</dbReference>
<feature type="transmembrane region" description="Helical" evidence="24">
    <location>
        <begin position="20"/>
        <end position="38"/>
    </location>
</feature>
<dbReference type="InterPro" id="IPR050482">
    <property type="entry name" value="Sensor_HK_TwoCompSys"/>
</dbReference>